<name>A0A1G1WRZ6_9BACT</name>
<evidence type="ECO:0008006" key="5">
    <source>
        <dbReference type="Google" id="ProtNLM"/>
    </source>
</evidence>
<reference evidence="3 4" key="1">
    <citation type="journal article" date="2016" name="Nat. Commun.">
        <title>Thousands of microbial genomes shed light on interconnected biogeochemical processes in an aquifer system.</title>
        <authorList>
            <person name="Anantharaman K."/>
            <person name="Brown C.T."/>
            <person name="Hug L.A."/>
            <person name="Sharon I."/>
            <person name="Castelle C.J."/>
            <person name="Probst A.J."/>
            <person name="Thomas B.C."/>
            <person name="Singh A."/>
            <person name="Wilkins M.J."/>
            <person name="Karaoz U."/>
            <person name="Brodie E.L."/>
            <person name="Williams K.H."/>
            <person name="Hubbard S.S."/>
            <person name="Banfield J.F."/>
        </authorList>
    </citation>
    <scope>NUCLEOTIDE SEQUENCE [LARGE SCALE GENOMIC DNA]</scope>
</reference>
<dbReference type="PANTHER" id="PTHR12526">
    <property type="entry name" value="GLYCOSYLTRANSFERASE"/>
    <property type="match status" value="1"/>
</dbReference>
<dbReference type="PANTHER" id="PTHR12526:SF630">
    <property type="entry name" value="GLYCOSYLTRANSFERASE"/>
    <property type="match status" value="1"/>
</dbReference>
<evidence type="ECO:0000313" key="4">
    <source>
        <dbReference type="Proteomes" id="UP000179279"/>
    </source>
</evidence>
<dbReference type="CDD" id="cd03801">
    <property type="entry name" value="GT4_PimA-like"/>
    <property type="match status" value="1"/>
</dbReference>
<evidence type="ECO:0000259" key="1">
    <source>
        <dbReference type="Pfam" id="PF00534"/>
    </source>
</evidence>
<dbReference type="GO" id="GO:0016757">
    <property type="term" value="F:glycosyltransferase activity"/>
    <property type="evidence" value="ECO:0007669"/>
    <property type="project" value="InterPro"/>
</dbReference>
<dbReference type="InterPro" id="IPR001296">
    <property type="entry name" value="Glyco_trans_1"/>
</dbReference>
<evidence type="ECO:0000313" key="3">
    <source>
        <dbReference type="EMBL" id="OGY30522.1"/>
    </source>
</evidence>
<dbReference type="EMBL" id="MHDA01000052">
    <property type="protein sequence ID" value="OGY30522.1"/>
    <property type="molecule type" value="Genomic_DNA"/>
</dbReference>
<organism evidence="3 4">
    <name type="scientific">Candidatus Woykebacteria bacterium RIFCSPLOWO2_01_FULL_41_12</name>
    <dbReference type="NCBI Taxonomy" id="1802604"/>
    <lineage>
        <taxon>Bacteria</taxon>
        <taxon>Candidatus Woykeibacteriota</taxon>
    </lineage>
</organism>
<accession>A0A1G1WRZ6</accession>
<dbReference type="Pfam" id="PF00534">
    <property type="entry name" value="Glycos_transf_1"/>
    <property type="match status" value="1"/>
</dbReference>
<dbReference type="SUPFAM" id="SSF53756">
    <property type="entry name" value="UDP-Glycosyltransferase/glycogen phosphorylase"/>
    <property type="match status" value="1"/>
</dbReference>
<dbReference type="Gene3D" id="3.40.50.2000">
    <property type="entry name" value="Glycogen Phosphorylase B"/>
    <property type="match status" value="2"/>
</dbReference>
<gene>
    <name evidence="3" type="ORF">A3A57_00325</name>
</gene>
<feature type="domain" description="Glycosyltransferase subfamily 4-like N-terminal" evidence="2">
    <location>
        <begin position="7"/>
        <end position="158"/>
    </location>
</feature>
<proteinExistence type="predicted"/>
<dbReference type="AlphaFoldDB" id="A0A1G1WRZ6"/>
<dbReference type="Pfam" id="PF13439">
    <property type="entry name" value="Glyco_transf_4"/>
    <property type="match status" value="1"/>
</dbReference>
<dbReference type="InterPro" id="IPR028098">
    <property type="entry name" value="Glyco_trans_4-like_N"/>
</dbReference>
<evidence type="ECO:0000259" key="2">
    <source>
        <dbReference type="Pfam" id="PF13439"/>
    </source>
</evidence>
<sequence length="380" mass="42334">MTNQLIYGGAERYTVSVANYLQNAGCNVAVISSGGPMRKLLNKKIKHYYAPVKKTDIFSRIRTIITVLYVSLTIKAQLVHTQSAQGALISKIAKMVTGIPVVKTAHGYPDGVIPTIAKSLNFTTDKVVMISDWLSHRMTSFGLKKEKAKTILNGIDTKQFVLHKVDKDALRRRYGLGEKDEVIVSVARIVPEKKFEEFVSWFPYILAKKPNAKLLLVGNGGSDGDWYRNKLIKQIDSANLGKSIKILKGTNKVSEVLSIADVFCTPSVGKGFSVLEAMAAGLPVVARRPRGVADTVKDGINGFLFSSGDWRSMAEKIVFLLENKKISRELGRQGQIVVRSHFTLEQMIDKLEIVYLQMIRGNQGFENVRVKYEHPMMLRS</sequence>
<comment type="caution">
    <text evidence="3">The sequence shown here is derived from an EMBL/GenBank/DDBJ whole genome shotgun (WGS) entry which is preliminary data.</text>
</comment>
<dbReference type="Proteomes" id="UP000179279">
    <property type="component" value="Unassembled WGS sequence"/>
</dbReference>
<protein>
    <recommendedName>
        <fullName evidence="5">Glycosyltransferase subfamily 4-like N-terminal domain-containing protein</fullName>
    </recommendedName>
</protein>
<feature type="domain" description="Glycosyl transferase family 1" evidence="1">
    <location>
        <begin position="166"/>
        <end position="335"/>
    </location>
</feature>